<dbReference type="RefSeq" id="WP_379706277.1">
    <property type="nucleotide sequence ID" value="NZ_JBHSCZ010000001.1"/>
</dbReference>
<dbReference type="Proteomes" id="UP001595907">
    <property type="component" value="Unassembled WGS sequence"/>
</dbReference>
<accession>A0ABV8QMU8</accession>
<proteinExistence type="predicted"/>
<organism evidence="2 3">
    <name type="scientific">Ferruginibacter yonginensis</name>
    <dbReference type="NCBI Taxonomy" id="1310416"/>
    <lineage>
        <taxon>Bacteria</taxon>
        <taxon>Pseudomonadati</taxon>
        <taxon>Bacteroidota</taxon>
        <taxon>Chitinophagia</taxon>
        <taxon>Chitinophagales</taxon>
        <taxon>Chitinophagaceae</taxon>
        <taxon>Ferruginibacter</taxon>
    </lineage>
</organism>
<comment type="caution">
    <text evidence="2">The sequence shown here is derived from an EMBL/GenBank/DDBJ whole genome shotgun (WGS) entry which is preliminary data.</text>
</comment>
<sequence>MKILLFSSVLMVSTALYAQPKLVSQATITTSTNVIAPEDEDVSQIQNQGGGGFNFRNFGDGETKSTTYVKNDLVKTVFKSESFRGVVYRDNAKKVTHTVFEIMGNKQGIIASDEDQADMRKRMDSMMKARENADTNATKRVRTVDVSSTITYVDETKKIAGYNCKKALIITDRFISKDTLVVWYTPELKFPNVSSTGGTSGFGNFGNQSANSFDKIDGFVMQYQRNMPRGRVMEVKVTKIDIEKELADKEFELPKDVEFKTMKEMSGGAGGQQFRFGGGRN</sequence>
<protein>
    <submittedName>
        <fullName evidence="2">DUF4412 domain-containing protein</fullName>
    </submittedName>
</protein>
<dbReference type="Pfam" id="PF22252">
    <property type="entry name" value="PNGase_F-II_N"/>
    <property type="match status" value="1"/>
</dbReference>
<keyword evidence="1" id="KW-0732">Signal</keyword>
<gene>
    <name evidence="2" type="ORF">ACFOWM_01860</name>
</gene>
<name>A0ABV8QMU8_9BACT</name>
<evidence type="ECO:0000313" key="3">
    <source>
        <dbReference type="Proteomes" id="UP001595907"/>
    </source>
</evidence>
<evidence type="ECO:0000313" key="2">
    <source>
        <dbReference type="EMBL" id="MFC4261612.1"/>
    </source>
</evidence>
<dbReference type="EMBL" id="JBHSCZ010000001">
    <property type="protein sequence ID" value="MFC4261612.1"/>
    <property type="molecule type" value="Genomic_DNA"/>
</dbReference>
<evidence type="ECO:0000256" key="1">
    <source>
        <dbReference type="SAM" id="SignalP"/>
    </source>
</evidence>
<feature type="chain" id="PRO_5045062407" evidence="1">
    <location>
        <begin position="19"/>
        <end position="281"/>
    </location>
</feature>
<keyword evidence="3" id="KW-1185">Reference proteome</keyword>
<reference evidence="3" key="1">
    <citation type="journal article" date="2019" name="Int. J. Syst. Evol. Microbiol.">
        <title>The Global Catalogue of Microorganisms (GCM) 10K type strain sequencing project: providing services to taxonomists for standard genome sequencing and annotation.</title>
        <authorList>
            <consortium name="The Broad Institute Genomics Platform"/>
            <consortium name="The Broad Institute Genome Sequencing Center for Infectious Disease"/>
            <person name="Wu L."/>
            <person name="Ma J."/>
        </authorList>
    </citation>
    <scope>NUCLEOTIDE SEQUENCE [LARGE SCALE GENOMIC DNA]</scope>
    <source>
        <strain evidence="3">CECT 8289</strain>
    </source>
</reference>
<feature type="signal peptide" evidence="1">
    <location>
        <begin position="1"/>
        <end position="18"/>
    </location>
</feature>